<feature type="transmembrane region" description="Helical" evidence="7">
    <location>
        <begin position="331"/>
        <end position="353"/>
    </location>
</feature>
<sequence length="360" mass="40223">MSILPLKPHSKSRVEQQELQHIYVRYSPLAIAAVFFIIAVVSIPIGIVVIVCGDRTSHVSFRYDDVNNYTFVMGSAGQYAVDFDFNGTSFSTGAVARVDFTLHKSLSAPIYIEYVLDPFYQNYRWFAASVDSSQLRGGTRRLSKFCHPYRYPGEKTGEDISGYYNPCGAFPWSMYNDSISLYKRDATLICDGGKFNTDGTSQIPNNHCKKKGIALKEDVESSYKAPKSMSGHGPMWKAGGDSTATDPYQKAGYYYREPGHKIPSSLDEDVMVWLKMAFVNRVTKTYRIVEVDLPAGDYYFEVLEQFATAPISGRKYIRLATRSWIGEKNHVLGILLIVVGGVGFVLAIALFILQCFIAPG</sequence>
<accession>A0A0N0DYV0</accession>
<dbReference type="AlphaFoldDB" id="A0A0N0DYV0"/>
<evidence type="ECO:0000256" key="5">
    <source>
        <dbReference type="ARBA" id="ARBA00023136"/>
    </source>
</evidence>
<protein>
    <recommendedName>
        <fullName evidence="10">LEM3 (Ligand-effect modulator 3) family / CDC50 family</fullName>
    </recommendedName>
</protein>
<name>A0A0N0DYV0_LEPPY</name>
<keyword evidence="5 6" id="KW-0472">Membrane</keyword>
<evidence type="ECO:0000256" key="1">
    <source>
        <dbReference type="ARBA" id="ARBA00004370"/>
    </source>
</evidence>
<dbReference type="OrthoDB" id="340608at2759"/>
<keyword evidence="3 7" id="KW-0812">Transmembrane</keyword>
<dbReference type="GO" id="GO:0005794">
    <property type="term" value="C:Golgi apparatus"/>
    <property type="evidence" value="ECO:0007669"/>
    <property type="project" value="TreeGrafter"/>
</dbReference>
<dbReference type="OMA" id="NDIFWLH"/>
<dbReference type="GO" id="GO:0005783">
    <property type="term" value="C:endoplasmic reticulum"/>
    <property type="evidence" value="ECO:0007669"/>
    <property type="project" value="TreeGrafter"/>
</dbReference>
<feature type="transmembrane region" description="Helical" evidence="7">
    <location>
        <begin position="29"/>
        <end position="52"/>
    </location>
</feature>
<keyword evidence="4 7" id="KW-1133">Transmembrane helix</keyword>
<evidence type="ECO:0000256" key="2">
    <source>
        <dbReference type="ARBA" id="ARBA00009457"/>
    </source>
</evidence>
<comment type="subcellular location">
    <subcellularLocation>
        <location evidence="1">Membrane</location>
    </subcellularLocation>
</comment>
<evidence type="ECO:0000256" key="6">
    <source>
        <dbReference type="PIRNR" id="PIRNR015840"/>
    </source>
</evidence>
<dbReference type="PIRSF" id="PIRSF015840">
    <property type="entry name" value="DUF284_TM_euk"/>
    <property type="match status" value="1"/>
</dbReference>
<evidence type="ECO:0000256" key="3">
    <source>
        <dbReference type="ARBA" id="ARBA00022692"/>
    </source>
</evidence>
<evidence type="ECO:0000256" key="7">
    <source>
        <dbReference type="SAM" id="Phobius"/>
    </source>
</evidence>
<dbReference type="PANTHER" id="PTHR10926:SF73">
    <property type="entry name" value="LEM3 (LIGAND-EFFECT MODULATOR 3) FAMILY _ CDC50 FAMILY"/>
    <property type="match status" value="1"/>
</dbReference>
<dbReference type="PANTHER" id="PTHR10926">
    <property type="entry name" value="CELL CYCLE CONTROL PROTEIN 50"/>
    <property type="match status" value="1"/>
</dbReference>
<dbReference type="InterPro" id="IPR005045">
    <property type="entry name" value="CDC50/LEM3_fam"/>
</dbReference>
<evidence type="ECO:0000313" key="9">
    <source>
        <dbReference type="Proteomes" id="UP000037923"/>
    </source>
</evidence>
<gene>
    <name evidence="8" type="ORF">ABB37_01087</name>
</gene>
<evidence type="ECO:0000313" key="8">
    <source>
        <dbReference type="EMBL" id="KPA84552.1"/>
    </source>
</evidence>
<dbReference type="EMBL" id="LGTL01000002">
    <property type="protein sequence ID" value="KPA84552.1"/>
    <property type="molecule type" value="Genomic_DNA"/>
</dbReference>
<dbReference type="VEuPathDB" id="TriTrypDB:LpyrH10_02_0610"/>
<comment type="similarity">
    <text evidence="2 6">Belongs to the CDC50/LEM3 family.</text>
</comment>
<reference evidence="8 9" key="1">
    <citation type="submission" date="2015-07" db="EMBL/GenBank/DDBJ databases">
        <title>High-quality genome of monoxenous trypanosomatid Leptomonas pyrrhocoris.</title>
        <authorList>
            <person name="Flegontov P."/>
            <person name="Butenko A."/>
            <person name="Firsov S."/>
            <person name="Vlcek C."/>
            <person name="Logacheva M.D."/>
            <person name="Field M."/>
            <person name="Filatov D."/>
            <person name="Flegontova O."/>
            <person name="Gerasimov E."/>
            <person name="Jackson A.P."/>
            <person name="Kelly S."/>
            <person name="Opperdoes F."/>
            <person name="O'Reilly A."/>
            <person name="Votypka J."/>
            <person name="Yurchenko V."/>
            <person name="Lukes J."/>
        </authorList>
    </citation>
    <scope>NUCLEOTIDE SEQUENCE [LARGE SCALE GENOMIC DNA]</scope>
    <source>
        <strain evidence="8">H10</strain>
    </source>
</reference>
<organism evidence="8 9">
    <name type="scientific">Leptomonas pyrrhocoris</name>
    <name type="common">Firebug parasite</name>
    <dbReference type="NCBI Taxonomy" id="157538"/>
    <lineage>
        <taxon>Eukaryota</taxon>
        <taxon>Discoba</taxon>
        <taxon>Euglenozoa</taxon>
        <taxon>Kinetoplastea</taxon>
        <taxon>Metakinetoplastina</taxon>
        <taxon>Trypanosomatida</taxon>
        <taxon>Trypanosomatidae</taxon>
        <taxon>Leishmaniinae</taxon>
        <taxon>Leptomonas</taxon>
    </lineage>
</organism>
<dbReference type="GO" id="GO:0005886">
    <property type="term" value="C:plasma membrane"/>
    <property type="evidence" value="ECO:0007669"/>
    <property type="project" value="TreeGrafter"/>
</dbReference>
<evidence type="ECO:0008006" key="10">
    <source>
        <dbReference type="Google" id="ProtNLM"/>
    </source>
</evidence>
<dbReference type="GeneID" id="26901382"/>
<dbReference type="Pfam" id="PF03381">
    <property type="entry name" value="CDC50"/>
    <property type="match status" value="1"/>
</dbReference>
<comment type="caution">
    <text evidence="8">The sequence shown here is derived from an EMBL/GenBank/DDBJ whole genome shotgun (WGS) entry which is preliminary data.</text>
</comment>
<dbReference type="RefSeq" id="XP_015662991.1">
    <property type="nucleotide sequence ID" value="XM_015797471.1"/>
</dbReference>
<keyword evidence="9" id="KW-1185">Reference proteome</keyword>
<proteinExistence type="inferred from homology"/>
<dbReference type="Proteomes" id="UP000037923">
    <property type="component" value="Unassembled WGS sequence"/>
</dbReference>
<evidence type="ECO:0000256" key="4">
    <source>
        <dbReference type="ARBA" id="ARBA00022989"/>
    </source>
</evidence>